<name>A0A2H0XEQ4_UNCKA</name>
<sequence>MILSYQKLKRKENRKAASTIIFGHRLPGGNGKWLLFALLCFLLFCSHNFSPPWVNILRRNLIDSQ</sequence>
<comment type="caution">
    <text evidence="1">The sequence shown here is derived from an EMBL/GenBank/DDBJ whole genome shotgun (WGS) entry which is preliminary data.</text>
</comment>
<dbReference type="EMBL" id="PEYT01000004">
    <property type="protein sequence ID" value="PIS23295.1"/>
    <property type="molecule type" value="Genomic_DNA"/>
</dbReference>
<proteinExistence type="predicted"/>
<evidence type="ECO:0000313" key="1">
    <source>
        <dbReference type="EMBL" id="PIS23295.1"/>
    </source>
</evidence>
<reference evidence="2" key="1">
    <citation type="submission" date="2017-09" db="EMBL/GenBank/DDBJ databases">
        <title>Depth-based differentiation of microbial function through sediment-hosted aquifers and enrichment of novel symbionts in the deep terrestrial subsurface.</title>
        <authorList>
            <person name="Probst A.J."/>
            <person name="Ladd B."/>
            <person name="Jarett J.K."/>
            <person name="Geller-Mcgrath D.E."/>
            <person name="Sieber C.M.K."/>
            <person name="Emerson J.B."/>
            <person name="Anantharaman K."/>
            <person name="Thomas B.C."/>
            <person name="Malmstrom R."/>
            <person name="Stieglmeier M."/>
            <person name="Klingl A."/>
            <person name="Woyke T."/>
            <person name="Ryan C.M."/>
            <person name="Banfield J.F."/>
        </authorList>
    </citation>
    <scope>NUCLEOTIDE SEQUENCE [LARGE SCALE GENOMIC DNA]</scope>
</reference>
<accession>A0A2H0XEQ4</accession>
<dbReference type="Proteomes" id="UP000230340">
    <property type="component" value="Unassembled WGS sequence"/>
</dbReference>
<protein>
    <submittedName>
        <fullName evidence="1">Uncharacterized protein</fullName>
    </submittedName>
</protein>
<dbReference type="AlphaFoldDB" id="A0A2H0XEQ4"/>
<gene>
    <name evidence="1" type="ORF">COT49_00395</name>
</gene>
<evidence type="ECO:0000313" key="2">
    <source>
        <dbReference type="Proteomes" id="UP000230340"/>
    </source>
</evidence>
<organism evidence="1 2">
    <name type="scientific">candidate division WWE3 bacterium CG08_land_8_20_14_0_20_40_13</name>
    <dbReference type="NCBI Taxonomy" id="1975084"/>
    <lineage>
        <taxon>Bacteria</taxon>
        <taxon>Katanobacteria</taxon>
    </lineage>
</organism>